<gene>
    <name evidence="1" type="ORF">EZS28_010146</name>
</gene>
<name>A0A5J4WHN2_9EUKA</name>
<accession>A0A5J4WHN2</accession>
<evidence type="ECO:0000313" key="1">
    <source>
        <dbReference type="EMBL" id="KAA6394328.1"/>
    </source>
</evidence>
<protein>
    <submittedName>
        <fullName evidence="1">Uncharacterized protein</fullName>
    </submittedName>
</protein>
<organism evidence="1 2">
    <name type="scientific">Streblomastix strix</name>
    <dbReference type="NCBI Taxonomy" id="222440"/>
    <lineage>
        <taxon>Eukaryota</taxon>
        <taxon>Metamonada</taxon>
        <taxon>Preaxostyla</taxon>
        <taxon>Oxymonadida</taxon>
        <taxon>Streblomastigidae</taxon>
        <taxon>Streblomastix</taxon>
    </lineage>
</organism>
<dbReference type="EMBL" id="SNRW01001972">
    <property type="protein sequence ID" value="KAA6394328.1"/>
    <property type="molecule type" value="Genomic_DNA"/>
</dbReference>
<dbReference type="Proteomes" id="UP000324800">
    <property type="component" value="Unassembled WGS sequence"/>
</dbReference>
<proteinExistence type="predicted"/>
<comment type="caution">
    <text evidence="1">The sequence shown here is derived from an EMBL/GenBank/DDBJ whole genome shotgun (WGS) entry which is preliminary data.</text>
</comment>
<dbReference type="AlphaFoldDB" id="A0A5J4WHN2"/>
<evidence type="ECO:0000313" key="2">
    <source>
        <dbReference type="Proteomes" id="UP000324800"/>
    </source>
</evidence>
<reference evidence="1 2" key="1">
    <citation type="submission" date="2019-03" db="EMBL/GenBank/DDBJ databases">
        <title>Single cell metagenomics reveals metabolic interactions within the superorganism composed of flagellate Streblomastix strix and complex community of Bacteroidetes bacteria on its surface.</title>
        <authorList>
            <person name="Treitli S.C."/>
            <person name="Kolisko M."/>
            <person name="Husnik F."/>
            <person name="Keeling P."/>
            <person name="Hampl V."/>
        </authorList>
    </citation>
    <scope>NUCLEOTIDE SEQUENCE [LARGE SCALE GENOMIC DNA]</scope>
    <source>
        <strain evidence="1">ST1C</strain>
    </source>
</reference>
<sequence>MSDTISQSPSSYSPMNHIQYSPSFFEQENILEETSKFDTGGWELIFRERREQIDYNAQPQKMMLKGNKIAIEAKQ</sequence>